<gene>
    <name evidence="2" type="ORF">NPIL_318921</name>
</gene>
<evidence type="ECO:0000313" key="2">
    <source>
        <dbReference type="EMBL" id="GFU09822.1"/>
    </source>
</evidence>
<dbReference type="InterPro" id="IPR036397">
    <property type="entry name" value="RNaseH_sf"/>
</dbReference>
<dbReference type="EMBL" id="BMAW01028931">
    <property type="protein sequence ID" value="GFU09822.1"/>
    <property type="molecule type" value="Genomic_DNA"/>
</dbReference>
<dbReference type="AlphaFoldDB" id="A0A8X6UEU0"/>
<proteinExistence type="predicted"/>
<feature type="region of interest" description="Disordered" evidence="1">
    <location>
        <begin position="1"/>
        <end position="33"/>
    </location>
</feature>
<keyword evidence="3" id="KW-1185">Reference proteome</keyword>
<dbReference type="GO" id="GO:0003676">
    <property type="term" value="F:nucleic acid binding"/>
    <property type="evidence" value="ECO:0007669"/>
    <property type="project" value="InterPro"/>
</dbReference>
<reference evidence="2" key="1">
    <citation type="submission" date="2020-08" db="EMBL/GenBank/DDBJ databases">
        <title>Multicomponent nature underlies the extraordinary mechanical properties of spider dragline silk.</title>
        <authorList>
            <person name="Kono N."/>
            <person name="Nakamura H."/>
            <person name="Mori M."/>
            <person name="Yoshida Y."/>
            <person name="Ohtoshi R."/>
            <person name="Malay A.D."/>
            <person name="Moran D.A.P."/>
            <person name="Tomita M."/>
            <person name="Numata K."/>
            <person name="Arakawa K."/>
        </authorList>
    </citation>
    <scope>NUCLEOTIDE SEQUENCE</scope>
</reference>
<sequence>MGTDSRKQKRQSSQWKHPDSPKPKKARQNQGGRVTVSFDVSFELCITNTPKRQTVTKEYYQDVLRRTPAIRRKKSSRHVDGEQLALVS</sequence>
<name>A0A8X6UEU0_NEPPI</name>
<dbReference type="Proteomes" id="UP000887013">
    <property type="component" value="Unassembled WGS sequence"/>
</dbReference>
<accession>A0A8X6UEU0</accession>
<evidence type="ECO:0000256" key="1">
    <source>
        <dbReference type="SAM" id="MobiDB-lite"/>
    </source>
</evidence>
<protein>
    <submittedName>
        <fullName evidence="2">Uncharacterized protein</fullName>
    </submittedName>
</protein>
<dbReference type="Gene3D" id="3.30.420.10">
    <property type="entry name" value="Ribonuclease H-like superfamily/Ribonuclease H"/>
    <property type="match status" value="1"/>
</dbReference>
<comment type="caution">
    <text evidence="2">The sequence shown here is derived from an EMBL/GenBank/DDBJ whole genome shotgun (WGS) entry which is preliminary data.</text>
</comment>
<evidence type="ECO:0000313" key="3">
    <source>
        <dbReference type="Proteomes" id="UP000887013"/>
    </source>
</evidence>
<organism evidence="2 3">
    <name type="scientific">Nephila pilipes</name>
    <name type="common">Giant wood spider</name>
    <name type="synonym">Nephila maculata</name>
    <dbReference type="NCBI Taxonomy" id="299642"/>
    <lineage>
        <taxon>Eukaryota</taxon>
        <taxon>Metazoa</taxon>
        <taxon>Ecdysozoa</taxon>
        <taxon>Arthropoda</taxon>
        <taxon>Chelicerata</taxon>
        <taxon>Arachnida</taxon>
        <taxon>Araneae</taxon>
        <taxon>Araneomorphae</taxon>
        <taxon>Entelegynae</taxon>
        <taxon>Araneoidea</taxon>
        <taxon>Nephilidae</taxon>
        <taxon>Nephila</taxon>
    </lineage>
</organism>